<evidence type="ECO:0000313" key="3">
    <source>
        <dbReference type="Proteomes" id="UP000077248"/>
    </source>
</evidence>
<feature type="compositionally biased region" description="Basic and acidic residues" evidence="1">
    <location>
        <begin position="144"/>
        <end position="155"/>
    </location>
</feature>
<dbReference type="KEGG" id="aalt:CC77DRAFT_168764"/>
<name>A0A177DJP3_ALTAL</name>
<sequence>MTTCLSHSRPGTQNTHPLKRSVLLVARAVNGWTWAQLNLHFRDLKFHLALNRAGGGRKAWPDDKTSAYLFQSELITATLEIASGTPQRGPEWRMGNCKCMASLSVSQTGHCRTTAAGLGCFMAPPPAPINLDTVHDGRIGEAKQDVIDQDGERAPDQASLEKAGTGADDWDELR</sequence>
<gene>
    <name evidence="2" type="ORF">CC77DRAFT_168764</name>
</gene>
<evidence type="ECO:0000313" key="2">
    <source>
        <dbReference type="EMBL" id="OAG19518.1"/>
    </source>
</evidence>
<organism evidence="2 3">
    <name type="scientific">Alternaria alternata</name>
    <name type="common">Alternaria rot fungus</name>
    <name type="synonym">Torula alternata</name>
    <dbReference type="NCBI Taxonomy" id="5599"/>
    <lineage>
        <taxon>Eukaryota</taxon>
        <taxon>Fungi</taxon>
        <taxon>Dikarya</taxon>
        <taxon>Ascomycota</taxon>
        <taxon>Pezizomycotina</taxon>
        <taxon>Dothideomycetes</taxon>
        <taxon>Pleosporomycetidae</taxon>
        <taxon>Pleosporales</taxon>
        <taxon>Pleosporineae</taxon>
        <taxon>Pleosporaceae</taxon>
        <taxon>Alternaria</taxon>
        <taxon>Alternaria sect. Alternaria</taxon>
        <taxon>Alternaria alternata complex</taxon>
    </lineage>
</organism>
<dbReference type="GeneID" id="29116015"/>
<dbReference type="Proteomes" id="UP000077248">
    <property type="component" value="Unassembled WGS sequence"/>
</dbReference>
<dbReference type="AlphaFoldDB" id="A0A177DJP3"/>
<accession>A0A177DJP3</accession>
<dbReference type="VEuPathDB" id="FungiDB:CC77DRAFT_168764"/>
<dbReference type="RefSeq" id="XP_018384939.1">
    <property type="nucleotide sequence ID" value="XM_018530421.1"/>
</dbReference>
<evidence type="ECO:0000256" key="1">
    <source>
        <dbReference type="SAM" id="MobiDB-lite"/>
    </source>
</evidence>
<feature type="region of interest" description="Disordered" evidence="1">
    <location>
        <begin position="144"/>
        <end position="174"/>
    </location>
</feature>
<proteinExistence type="predicted"/>
<dbReference type="EMBL" id="KV441481">
    <property type="protein sequence ID" value="OAG19518.1"/>
    <property type="molecule type" value="Genomic_DNA"/>
</dbReference>
<protein>
    <submittedName>
        <fullName evidence="2">Uncharacterized protein</fullName>
    </submittedName>
</protein>
<keyword evidence="3" id="KW-1185">Reference proteome</keyword>
<reference evidence="2 3" key="1">
    <citation type="submission" date="2016-05" db="EMBL/GenBank/DDBJ databases">
        <title>Comparative analysis of secretome profiles of manganese(II)-oxidizing ascomycete fungi.</title>
        <authorList>
            <consortium name="DOE Joint Genome Institute"/>
            <person name="Zeiner C.A."/>
            <person name="Purvine S.O."/>
            <person name="Zink E.M."/>
            <person name="Wu S."/>
            <person name="Pasa-Tolic L."/>
            <person name="Chaput D.L."/>
            <person name="Haridas S."/>
            <person name="Grigoriev I.V."/>
            <person name="Santelli C.M."/>
            <person name="Hansel C.M."/>
        </authorList>
    </citation>
    <scope>NUCLEOTIDE SEQUENCE [LARGE SCALE GENOMIC DNA]</scope>
    <source>
        <strain evidence="2 3">SRC1lrK2f</strain>
    </source>
</reference>